<evidence type="ECO:0000259" key="6">
    <source>
        <dbReference type="Pfam" id="PF00196"/>
    </source>
</evidence>
<dbReference type="InterPro" id="IPR036388">
    <property type="entry name" value="WH-like_DNA-bd_sf"/>
</dbReference>
<protein>
    <recommendedName>
        <fullName evidence="2">RNA polymerase sigma factor SigS</fullName>
    </recommendedName>
</protein>
<evidence type="ECO:0000256" key="5">
    <source>
        <dbReference type="ARBA" id="ARBA00024701"/>
    </source>
</evidence>
<dbReference type="InterPro" id="IPR007627">
    <property type="entry name" value="RNA_pol_sigma70_r2"/>
</dbReference>
<comment type="function">
    <text evidence="5">Sigma factors are initiation factors that promote the attachment of RNA polymerase to specific initiation sites and are then released. Sigma-S contributes to the protection against external stress, thus playing a role in cellular fitness and survival.</text>
</comment>
<comment type="similarity">
    <text evidence="1">Belongs to the sigma-70 factor family.</text>
</comment>
<dbReference type="Pfam" id="PF04542">
    <property type="entry name" value="Sigma70_r2"/>
    <property type="match status" value="1"/>
</dbReference>
<evidence type="ECO:0000256" key="4">
    <source>
        <dbReference type="ARBA" id="ARBA00023163"/>
    </source>
</evidence>
<dbReference type="AlphaFoldDB" id="A0A921DXX4"/>
<keyword evidence="3" id="KW-0805">Transcription regulation</keyword>
<dbReference type="Gene3D" id="1.10.1740.10">
    <property type="match status" value="1"/>
</dbReference>
<dbReference type="Gene3D" id="1.10.10.10">
    <property type="entry name" value="Winged helix-like DNA-binding domain superfamily/Winged helix DNA-binding domain"/>
    <property type="match status" value="1"/>
</dbReference>
<accession>A0A921DXX4</accession>
<evidence type="ECO:0000259" key="7">
    <source>
        <dbReference type="Pfam" id="PF04542"/>
    </source>
</evidence>
<comment type="caution">
    <text evidence="8">The sequence shown here is derived from an EMBL/GenBank/DDBJ whole genome shotgun (WGS) entry which is preliminary data.</text>
</comment>
<dbReference type="SUPFAM" id="SSF88946">
    <property type="entry name" value="Sigma2 domain of RNA polymerase sigma factors"/>
    <property type="match status" value="1"/>
</dbReference>
<dbReference type="SUPFAM" id="SSF46894">
    <property type="entry name" value="C-terminal effector domain of the bipartite response regulators"/>
    <property type="match status" value="1"/>
</dbReference>
<dbReference type="GO" id="GO:0003700">
    <property type="term" value="F:DNA-binding transcription factor activity"/>
    <property type="evidence" value="ECO:0007669"/>
    <property type="project" value="InterPro"/>
</dbReference>
<dbReference type="Pfam" id="PF00196">
    <property type="entry name" value="GerE"/>
    <property type="match status" value="1"/>
</dbReference>
<reference evidence="8" key="1">
    <citation type="journal article" date="2021" name="PeerJ">
        <title>Extensive microbial diversity within the chicken gut microbiome revealed by metagenomics and culture.</title>
        <authorList>
            <person name="Gilroy R."/>
            <person name="Ravi A."/>
            <person name="Getino M."/>
            <person name="Pursley I."/>
            <person name="Horton D.L."/>
            <person name="Alikhan N.F."/>
            <person name="Baker D."/>
            <person name="Gharbi K."/>
            <person name="Hall N."/>
            <person name="Watson M."/>
            <person name="Adriaenssens E.M."/>
            <person name="Foster-Nyarko E."/>
            <person name="Jarju S."/>
            <person name="Secka A."/>
            <person name="Antonio M."/>
            <person name="Oren A."/>
            <person name="Chaudhuri R.R."/>
            <person name="La Ragione R."/>
            <person name="Hildebrand F."/>
            <person name="Pallen M.J."/>
        </authorList>
    </citation>
    <scope>NUCLEOTIDE SEQUENCE</scope>
    <source>
        <strain evidence="8">6019</strain>
    </source>
</reference>
<evidence type="ECO:0000256" key="2">
    <source>
        <dbReference type="ARBA" id="ARBA00021245"/>
    </source>
</evidence>
<dbReference type="Proteomes" id="UP000763505">
    <property type="component" value="Unassembled WGS sequence"/>
</dbReference>
<dbReference type="PRINTS" id="PR00038">
    <property type="entry name" value="HTHLUXR"/>
</dbReference>
<organism evidence="8 9">
    <name type="scientific">Aliicoccus persicus</name>
    <dbReference type="NCBI Taxonomy" id="930138"/>
    <lineage>
        <taxon>Bacteria</taxon>
        <taxon>Bacillati</taxon>
        <taxon>Bacillota</taxon>
        <taxon>Bacilli</taxon>
        <taxon>Bacillales</taxon>
        <taxon>Staphylococcaceae</taxon>
        <taxon>Aliicoccus</taxon>
    </lineage>
</organism>
<feature type="domain" description="RNA polymerase sigma-70 region 2" evidence="7">
    <location>
        <begin position="7"/>
        <end position="73"/>
    </location>
</feature>
<name>A0A921DXX4_9STAP</name>
<dbReference type="GO" id="GO:0003677">
    <property type="term" value="F:DNA binding"/>
    <property type="evidence" value="ECO:0007669"/>
    <property type="project" value="InterPro"/>
</dbReference>
<dbReference type="NCBIfam" id="TIGR02937">
    <property type="entry name" value="sigma70-ECF"/>
    <property type="match status" value="1"/>
</dbReference>
<dbReference type="EMBL" id="DYYI01000075">
    <property type="protein sequence ID" value="HJE20092.1"/>
    <property type="molecule type" value="Genomic_DNA"/>
</dbReference>
<dbReference type="GO" id="GO:0006352">
    <property type="term" value="P:DNA-templated transcription initiation"/>
    <property type="evidence" value="ECO:0007669"/>
    <property type="project" value="InterPro"/>
</dbReference>
<dbReference type="InterPro" id="IPR000792">
    <property type="entry name" value="Tscrpt_reg_LuxR_C"/>
</dbReference>
<proteinExistence type="inferred from homology"/>
<evidence type="ECO:0000313" key="9">
    <source>
        <dbReference type="Proteomes" id="UP000763505"/>
    </source>
</evidence>
<gene>
    <name evidence="8" type="ORF">K8V35_07050</name>
</gene>
<feature type="domain" description="HTH luxR-type" evidence="6">
    <location>
        <begin position="111"/>
        <end position="149"/>
    </location>
</feature>
<sequence>MVMSDRVMQYERMVYSWIHKLGISVDMDDFAQIGRLAVYEGLKKSDVDDKLVEASLIYGLIRNRLIDEIRRRGKLKLEVTGDESMLDVVDDTSNDVSLWLHDAKLILNDVEYRCVQMMLRGYTQQEIGQRIGKSRSTVKFYQQNIRKKLSHLR</sequence>
<reference evidence="8" key="2">
    <citation type="submission" date="2021-09" db="EMBL/GenBank/DDBJ databases">
        <authorList>
            <person name="Gilroy R."/>
        </authorList>
    </citation>
    <scope>NUCLEOTIDE SEQUENCE</scope>
    <source>
        <strain evidence="8">6019</strain>
    </source>
</reference>
<evidence type="ECO:0000256" key="3">
    <source>
        <dbReference type="ARBA" id="ARBA00023015"/>
    </source>
</evidence>
<keyword evidence="4" id="KW-0804">Transcription</keyword>
<evidence type="ECO:0000256" key="1">
    <source>
        <dbReference type="ARBA" id="ARBA00007788"/>
    </source>
</evidence>
<dbReference type="InterPro" id="IPR014284">
    <property type="entry name" value="RNA_pol_sigma-70_dom"/>
</dbReference>
<dbReference type="InterPro" id="IPR016032">
    <property type="entry name" value="Sig_transdc_resp-reg_C-effctor"/>
</dbReference>
<dbReference type="InterPro" id="IPR013325">
    <property type="entry name" value="RNA_pol_sigma_r2"/>
</dbReference>
<evidence type="ECO:0000313" key="8">
    <source>
        <dbReference type="EMBL" id="HJE20092.1"/>
    </source>
</evidence>